<evidence type="ECO:0000256" key="3">
    <source>
        <dbReference type="ARBA" id="ARBA00022857"/>
    </source>
</evidence>
<dbReference type="InterPro" id="IPR000631">
    <property type="entry name" value="CARKD"/>
</dbReference>
<gene>
    <name evidence="6" type="primary">nnrD</name>
    <name evidence="8" type="ORF">CLV85_2461</name>
</gene>
<dbReference type="PANTHER" id="PTHR12592">
    <property type="entry name" value="ATP-DEPENDENT (S)-NAD(P)H-HYDRATE DEHYDRATASE FAMILY MEMBER"/>
    <property type="match status" value="1"/>
</dbReference>
<dbReference type="GO" id="GO:0005524">
    <property type="term" value="F:ATP binding"/>
    <property type="evidence" value="ECO:0007669"/>
    <property type="project" value="UniProtKB-KW"/>
</dbReference>
<comment type="subunit">
    <text evidence="6">Homotetramer.</text>
</comment>
<evidence type="ECO:0000256" key="1">
    <source>
        <dbReference type="ARBA" id="ARBA00022741"/>
    </source>
</evidence>
<dbReference type="EC" id="4.2.1.136" evidence="6"/>
<keyword evidence="9" id="KW-1185">Reference proteome</keyword>
<keyword evidence="4 6" id="KW-0520">NAD</keyword>
<dbReference type="Proteomes" id="UP000231742">
    <property type="component" value="Unassembled WGS sequence"/>
</dbReference>
<comment type="cofactor">
    <cofactor evidence="6">
        <name>Mg(2+)</name>
        <dbReference type="ChEBI" id="CHEBI:18420"/>
    </cofactor>
</comment>
<dbReference type="Gene3D" id="3.40.1190.20">
    <property type="match status" value="1"/>
</dbReference>
<feature type="binding site" evidence="6">
    <location>
        <position position="200"/>
    </location>
    <ligand>
        <name>(6S)-NADPHX</name>
        <dbReference type="ChEBI" id="CHEBI:64076"/>
    </ligand>
</feature>
<feature type="binding site" evidence="6">
    <location>
        <begin position="171"/>
        <end position="175"/>
    </location>
    <ligand>
        <name>AMP</name>
        <dbReference type="ChEBI" id="CHEBI:456215"/>
    </ligand>
</feature>
<keyword evidence="3 6" id="KW-0521">NADP</keyword>
<reference evidence="8 9" key="1">
    <citation type="submission" date="2017-11" db="EMBL/GenBank/DDBJ databases">
        <title>Genomic Encyclopedia of Archaeal and Bacterial Type Strains, Phase II (KMG-II): From Individual Species to Whole Genera.</title>
        <authorList>
            <person name="Goeker M."/>
        </authorList>
    </citation>
    <scope>NUCLEOTIDE SEQUENCE [LARGE SCALE GENOMIC DNA]</scope>
    <source>
        <strain evidence="8 9">DSM 16400</strain>
    </source>
</reference>
<comment type="catalytic activity">
    <reaction evidence="6">
        <text>(6S)-NADHX + ADP = AMP + phosphate + NADH + H(+)</text>
        <dbReference type="Rhea" id="RHEA:32223"/>
        <dbReference type="ChEBI" id="CHEBI:15378"/>
        <dbReference type="ChEBI" id="CHEBI:43474"/>
        <dbReference type="ChEBI" id="CHEBI:57945"/>
        <dbReference type="ChEBI" id="CHEBI:64074"/>
        <dbReference type="ChEBI" id="CHEBI:456215"/>
        <dbReference type="ChEBI" id="CHEBI:456216"/>
        <dbReference type="EC" id="4.2.1.136"/>
    </reaction>
</comment>
<dbReference type="Pfam" id="PF01256">
    <property type="entry name" value="Carb_kinase"/>
    <property type="match status" value="1"/>
</dbReference>
<feature type="binding site" evidence="6">
    <location>
        <position position="199"/>
    </location>
    <ligand>
        <name>AMP</name>
        <dbReference type="ChEBI" id="CHEBI:456215"/>
    </ligand>
</feature>
<keyword evidence="2 6" id="KW-0067">ATP-binding</keyword>
<feature type="binding site" evidence="6">
    <location>
        <position position="38"/>
    </location>
    <ligand>
        <name>(6S)-NADPHX</name>
        <dbReference type="ChEBI" id="CHEBI:64076"/>
    </ligand>
</feature>
<evidence type="ECO:0000313" key="8">
    <source>
        <dbReference type="EMBL" id="PJJ78007.1"/>
    </source>
</evidence>
<dbReference type="GO" id="GO:0052856">
    <property type="term" value="F:NAD(P)HX epimerase activity"/>
    <property type="evidence" value="ECO:0007669"/>
    <property type="project" value="TreeGrafter"/>
</dbReference>
<name>A0A2M9D1I1_9MICO</name>
<evidence type="ECO:0000256" key="4">
    <source>
        <dbReference type="ARBA" id="ARBA00023027"/>
    </source>
</evidence>
<protein>
    <recommendedName>
        <fullName evidence="6">ADP-dependent (S)-NAD(P)H-hydrate dehydratase</fullName>
        <ecNumber evidence="6">4.2.1.136</ecNumber>
    </recommendedName>
    <alternativeName>
        <fullName evidence="6">ADP-dependent NAD(P)HX dehydratase</fullName>
    </alternativeName>
</protein>
<evidence type="ECO:0000256" key="2">
    <source>
        <dbReference type="ARBA" id="ARBA00022840"/>
    </source>
</evidence>
<feature type="domain" description="YjeF C-terminal" evidence="7">
    <location>
        <begin position="3"/>
        <end position="264"/>
    </location>
</feature>
<evidence type="ECO:0000313" key="9">
    <source>
        <dbReference type="Proteomes" id="UP000231742"/>
    </source>
</evidence>
<dbReference type="GO" id="GO:0052855">
    <property type="term" value="F:ADP-dependent NAD(P)H-hydrate dehydratase activity"/>
    <property type="evidence" value="ECO:0007669"/>
    <property type="project" value="UniProtKB-UniRule"/>
</dbReference>
<dbReference type="InterPro" id="IPR029056">
    <property type="entry name" value="Ribokinase-like"/>
</dbReference>
<dbReference type="PROSITE" id="PS51383">
    <property type="entry name" value="YJEF_C_3"/>
    <property type="match status" value="1"/>
</dbReference>
<feature type="binding site" evidence="6">
    <location>
        <position position="88"/>
    </location>
    <ligand>
        <name>(6S)-NADPHX</name>
        <dbReference type="ChEBI" id="CHEBI:64076"/>
    </ligand>
</feature>
<keyword evidence="8" id="KW-0808">Transferase</keyword>
<accession>A0A2M9D1I1</accession>
<dbReference type="GO" id="GO:0016301">
    <property type="term" value="F:kinase activity"/>
    <property type="evidence" value="ECO:0007669"/>
    <property type="project" value="UniProtKB-KW"/>
</dbReference>
<dbReference type="GO" id="GO:0110051">
    <property type="term" value="P:metabolite repair"/>
    <property type="evidence" value="ECO:0007669"/>
    <property type="project" value="TreeGrafter"/>
</dbReference>
<dbReference type="CDD" id="cd01171">
    <property type="entry name" value="YXKO-related"/>
    <property type="match status" value="1"/>
</dbReference>
<keyword evidence="1 6" id="KW-0547">Nucleotide-binding</keyword>
<comment type="similarity">
    <text evidence="6">Belongs to the NnrD/CARKD family.</text>
</comment>
<proteinExistence type="inferred from homology"/>
<dbReference type="HAMAP" id="MF_01965">
    <property type="entry name" value="NADHX_dehydratase"/>
    <property type="match status" value="1"/>
</dbReference>
<comment type="function">
    <text evidence="6">Catalyzes the dehydration of the S-form of NAD(P)HX at the expense of ADP, which is converted to AMP. Together with NAD(P)HX epimerase, which catalyzes the epimerization of the S- and R-forms, the enzyme allows the repair of both epimers of NAD(P)HX, a damaged form of NAD(P)H that is a result of enzymatic or heat-dependent hydration.</text>
</comment>
<keyword evidence="8" id="KW-0418">Kinase</keyword>
<dbReference type="SUPFAM" id="SSF53613">
    <property type="entry name" value="Ribokinase-like"/>
    <property type="match status" value="1"/>
</dbReference>
<comment type="catalytic activity">
    <reaction evidence="6">
        <text>(6S)-NADPHX + ADP = AMP + phosphate + NADPH + H(+)</text>
        <dbReference type="Rhea" id="RHEA:32235"/>
        <dbReference type="ChEBI" id="CHEBI:15378"/>
        <dbReference type="ChEBI" id="CHEBI:43474"/>
        <dbReference type="ChEBI" id="CHEBI:57783"/>
        <dbReference type="ChEBI" id="CHEBI:64076"/>
        <dbReference type="ChEBI" id="CHEBI:456215"/>
        <dbReference type="ChEBI" id="CHEBI:456216"/>
        <dbReference type="EC" id="4.2.1.136"/>
    </reaction>
</comment>
<dbReference type="EMBL" id="PGFH01000003">
    <property type="protein sequence ID" value="PJJ78007.1"/>
    <property type="molecule type" value="Genomic_DNA"/>
</dbReference>
<evidence type="ECO:0000256" key="6">
    <source>
        <dbReference type="HAMAP-Rule" id="MF_01965"/>
    </source>
</evidence>
<keyword evidence="5 6" id="KW-0456">Lyase</keyword>
<evidence type="ECO:0000259" key="7">
    <source>
        <dbReference type="PROSITE" id="PS51383"/>
    </source>
</evidence>
<organism evidence="8 9">
    <name type="scientific">Salinibacterium amurskyense</name>
    <dbReference type="NCBI Taxonomy" id="205941"/>
    <lineage>
        <taxon>Bacteria</taxon>
        <taxon>Bacillati</taxon>
        <taxon>Actinomycetota</taxon>
        <taxon>Actinomycetes</taxon>
        <taxon>Micrococcales</taxon>
        <taxon>Microbacteriaceae</taxon>
        <taxon>Salinibacterium</taxon>
    </lineage>
</organism>
<evidence type="ECO:0000256" key="5">
    <source>
        <dbReference type="ARBA" id="ARBA00023239"/>
    </source>
</evidence>
<comment type="caution">
    <text evidence="8">The sequence shown here is derived from an EMBL/GenBank/DDBJ whole genome shotgun (WGS) entry which is preliminary data.</text>
</comment>
<dbReference type="GO" id="GO:0046496">
    <property type="term" value="P:nicotinamide nucleotide metabolic process"/>
    <property type="evidence" value="ECO:0007669"/>
    <property type="project" value="UniProtKB-UniRule"/>
</dbReference>
<dbReference type="AlphaFoldDB" id="A0A2M9D1I1"/>
<dbReference type="PANTHER" id="PTHR12592:SF0">
    <property type="entry name" value="ATP-DEPENDENT (S)-NAD(P)H-HYDRATE DEHYDRATASE"/>
    <property type="match status" value="1"/>
</dbReference>
<sequence length="280" mass="28688">MWSAADAARHIALPRESDDKYSRGVLGLITGSAQYPGAAVLGVEAAARTGVGMIRYLGAQRAQDLILQRRPEAVMVDGRVQAWLIGSGMDHAAREPDAERHITAALGQNVPLVLDGGALDVVHRVTTPTVITPHYRELGRLLDEPTESIAATPRDWAESAATQLGCTVLLKGHTTYVSDGTTTAAIAAAPAWLATAGAGDALGGILGALVATHSPAVLANPALLVGLAATASYVHGRAAALASDGGPLTILDLCSNVSRVVAELAAACTDAVATDTRPQC</sequence>
<feature type="binding site" evidence="6">
    <location>
        <position position="134"/>
    </location>
    <ligand>
        <name>(6S)-NADPHX</name>
        <dbReference type="ChEBI" id="CHEBI:64076"/>
    </ligand>
</feature>